<keyword evidence="4" id="KW-1003">Cell membrane</keyword>
<dbReference type="CDD" id="cd12834">
    <property type="entry name" value="ZntB_u1"/>
    <property type="match status" value="1"/>
</dbReference>
<evidence type="ECO:0000256" key="11">
    <source>
        <dbReference type="SAM" id="Phobius"/>
    </source>
</evidence>
<dbReference type="AlphaFoldDB" id="A0A6P2K145"/>
<dbReference type="Pfam" id="PF01544">
    <property type="entry name" value="CorA"/>
    <property type="match status" value="1"/>
</dbReference>
<dbReference type="GO" id="GO:0015087">
    <property type="term" value="F:cobalt ion transmembrane transporter activity"/>
    <property type="evidence" value="ECO:0007669"/>
    <property type="project" value="TreeGrafter"/>
</dbReference>
<evidence type="ECO:0000256" key="6">
    <source>
        <dbReference type="ARBA" id="ARBA00022692"/>
    </source>
</evidence>
<keyword evidence="8 11" id="KW-1133">Transmembrane helix</keyword>
<evidence type="ECO:0000256" key="4">
    <source>
        <dbReference type="ARBA" id="ARBA00022475"/>
    </source>
</evidence>
<keyword evidence="9" id="KW-0406">Ion transport</keyword>
<dbReference type="GO" id="GO:0005886">
    <property type="term" value="C:plasma membrane"/>
    <property type="evidence" value="ECO:0007669"/>
    <property type="project" value="UniProtKB-SubCell"/>
</dbReference>
<comment type="similarity">
    <text evidence="2">Belongs to the CorA metal ion transporter (MIT) (TC 1.A.35) family.</text>
</comment>
<dbReference type="InterPro" id="IPR045863">
    <property type="entry name" value="CorA_TM1_TM2"/>
</dbReference>
<dbReference type="Gene3D" id="1.20.58.340">
    <property type="entry name" value="Magnesium transport protein CorA, transmembrane region"/>
    <property type="match status" value="2"/>
</dbReference>
<dbReference type="PANTHER" id="PTHR46494:SF3">
    <property type="entry name" value="ZINC TRANSPORT PROTEIN ZNTB"/>
    <property type="match status" value="1"/>
</dbReference>
<reference evidence="12 13" key="1">
    <citation type="submission" date="2019-09" db="EMBL/GenBank/DDBJ databases">
        <authorList>
            <person name="Depoorter E."/>
        </authorList>
    </citation>
    <scope>NUCLEOTIDE SEQUENCE [LARGE SCALE GENOMIC DNA]</scope>
    <source>
        <strain evidence="12">LMG 6863</strain>
    </source>
</reference>
<dbReference type="GO" id="GO:0000287">
    <property type="term" value="F:magnesium ion binding"/>
    <property type="evidence" value="ECO:0007669"/>
    <property type="project" value="TreeGrafter"/>
</dbReference>
<keyword evidence="5" id="KW-0997">Cell inner membrane</keyword>
<proteinExistence type="inferred from homology"/>
<evidence type="ECO:0000256" key="8">
    <source>
        <dbReference type="ARBA" id="ARBA00022989"/>
    </source>
</evidence>
<dbReference type="Gene3D" id="3.30.460.20">
    <property type="entry name" value="CorA soluble domain-like"/>
    <property type="match status" value="1"/>
</dbReference>
<protein>
    <submittedName>
        <fullName evidence="12">Mg2 transporter protein CorA family protein</fullName>
    </submittedName>
</protein>
<dbReference type="SUPFAM" id="SSF143865">
    <property type="entry name" value="CorA soluble domain-like"/>
    <property type="match status" value="1"/>
</dbReference>
<keyword evidence="3" id="KW-0813">Transport</keyword>
<feature type="transmembrane region" description="Helical" evidence="11">
    <location>
        <begin position="395"/>
        <end position="416"/>
    </location>
</feature>
<evidence type="ECO:0000256" key="7">
    <source>
        <dbReference type="ARBA" id="ARBA00022833"/>
    </source>
</evidence>
<sequence length="422" mass="47114">MPERRAVGDAAVTRLARVDPLHLRRPLGGALFLGGTESGGMMRRDAVTGASRPSGIRLLSFSGAGAPRFARRAVCSTTFDTMDLIVQTYGADTSGMVCGFRFVPGGSGATLDADSAASWLRTCREHGAASDDFVWLHFNLAHGASERWMRTHLGLPDSFFEFLHEGSRSTRIEQEDGALRAIVNDVMFNLELTPSEIATLFVHVERRIMVTARLKPLRSVDTLRACVRDGEQFRSPAELLVHLLRDQADLLIQIMRRTSVDVDRIEDRFLSQRLTSSRIELGAMRRTLTRLQRMLAPEPGSIFRLLAKPPAWLHLEDVQELRESTEEFSLVLADLAGLNERIKLLQEEIGSRLDEQNNRTLFTLTLVTVIALPINIVAGFFGMNVGGVPFSENKHGFWLMVLLVAGFTGLAAWWAFRRRDDR</sequence>
<evidence type="ECO:0000313" key="12">
    <source>
        <dbReference type="EMBL" id="VWB48128.1"/>
    </source>
</evidence>
<dbReference type="GO" id="GO:0015095">
    <property type="term" value="F:magnesium ion transmembrane transporter activity"/>
    <property type="evidence" value="ECO:0007669"/>
    <property type="project" value="TreeGrafter"/>
</dbReference>
<gene>
    <name evidence="12" type="ORF">BLA6863_02179</name>
</gene>
<evidence type="ECO:0000313" key="13">
    <source>
        <dbReference type="Proteomes" id="UP000494170"/>
    </source>
</evidence>
<dbReference type="InterPro" id="IPR045861">
    <property type="entry name" value="CorA_cytoplasmic_dom"/>
</dbReference>
<keyword evidence="6 11" id="KW-0812">Transmembrane</keyword>
<dbReference type="EMBL" id="CABVPY010000011">
    <property type="protein sequence ID" value="VWB48128.1"/>
    <property type="molecule type" value="Genomic_DNA"/>
</dbReference>
<evidence type="ECO:0000256" key="9">
    <source>
        <dbReference type="ARBA" id="ARBA00023065"/>
    </source>
</evidence>
<evidence type="ECO:0000256" key="10">
    <source>
        <dbReference type="ARBA" id="ARBA00023136"/>
    </source>
</evidence>
<evidence type="ECO:0000256" key="1">
    <source>
        <dbReference type="ARBA" id="ARBA00004651"/>
    </source>
</evidence>
<keyword evidence="10 11" id="KW-0472">Membrane</keyword>
<dbReference type="PANTHER" id="PTHR46494">
    <property type="entry name" value="CORA FAMILY METAL ION TRANSPORTER (EUROFUNG)"/>
    <property type="match status" value="1"/>
</dbReference>
<comment type="subcellular location">
    <subcellularLocation>
        <location evidence="1">Cell membrane</location>
        <topology evidence="1">Multi-pass membrane protein</topology>
    </subcellularLocation>
</comment>
<feature type="transmembrane region" description="Helical" evidence="11">
    <location>
        <begin position="361"/>
        <end position="383"/>
    </location>
</feature>
<evidence type="ECO:0000256" key="2">
    <source>
        <dbReference type="ARBA" id="ARBA00009765"/>
    </source>
</evidence>
<dbReference type="GO" id="GO:0050897">
    <property type="term" value="F:cobalt ion binding"/>
    <property type="evidence" value="ECO:0007669"/>
    <property type="project" value="TreeGrafter"/>
</dbReference>
<name>A0A6P2K145_BURL3</name>
<dbReference type="InterPro" id="IPR002523">
    <property type="entry name" value="MgTranspt_CorA/ZnTranspt_ZntB"/>
</dbReference>
<dbReference type="SUPFAM" id="SSF144083">
    <property type="entry name" value="Magnesium transport protein CorA, transmembrane region"/>
    <property type="match status" value="1"/>
</dbReference>
<evidence type="ECO:0000256" key="3">
    <source>
        <dbReference type="ARBA" id="ARBA00022448"/>
    </source>
</evidence>
<organism evidence="12 13">
    <name type="scientific">Burkholderia lata (strain ATCC 17760 / DSM 23089 / LMG 22485 / NCIMB 9086 / R18194 / 383)</name>
    <dbReference type="NCBI Taxonomy" id="482957"/>
    <lineage>
        <taxon>Bacteria</taxon>
        <taxon>Pseudomonadati</taxon>
        <taxon>Pseudomonadota</taxon>
        <taxon>Betaproteobacteria</taxon>
        <taxon>Burkholderiales</taxon>
        <taxon>Burkholderiaceae</taxon>
        <taxon>Burkholderia</taxon>
        <taxon>Burkholderia cepacia complex</taxon>
    </lineage>
</organism>
<keyword evidence="7" id="KW-0862">Zinc</keyword>
<dbReference type="Proteomes" id="UP000494170">
    <property type="component" value="Unassembled WGS sequence"/>
</dbReference>
<evidence type="ECO:0000256" key="5">
    <source>
        <dbReference type="ARBA" id="ARBA00022519"/>
    </source>
</evidence>
<accession>A0A6P2K145</accession>